<evidence type="ECO:0000313" key="2">
    <source>
        <dbReference type="Proteomes" id="UP000242287"/>
    </source>
</evidence>
<protein>
    <recommendedName>
        <fullName evidence="3">F-box domain-containing protein</fullName>
    </recommendedName>
</protein>
<accession>A0A2A9NZU7</accession>
<keyword evidence="2" id="KW-1185">Reference proteome</keyword>
<organism evidence="1 2">
    <name type="scientific">Amanita thiersii Skay4041</name>
    <dbReference type="NCBI Taxonomy" id="703135"/>
    <lineage>
        <taxon>Eukaryota</taxon>
        <taxon>Fungi</taxon>
        <taxon>Dikarya</taxon>
        <taxon>Basidiomycota</taxon>
        <taxon>Agaricomycotina</taxon>
        <taxon>Agaricomycetes</taxon>
        <taxon>Agaricomycetidae</taxon>
        <taxon>Agaricales</taxon>
        <taxon>Pluteineae</taxon>
        <taxon>Amanitaceae</taxon>
        <taxon>Amanita</taxon>
    </lineage>
</organism>
<name>A0A2A9NZU7_9AGAR</name>
<sequence>MSDLDAWGLHVVSSLVMHYPLRKLELPLSFDQLSIIPELSKGLLLPLEYLKLETDADDDMNVLLFPPDLRVPKLKSIFIIGNLDIRGIFSAAPWKQICNFHLDTLTNPSFCLDILRQCHSLITCHLYVDSEAEITNPNDEIILPNLQTLYIRFHDDGDANPFQRLLTLPCVTSINFECFYDPILCDPLLLSKMIHRSNDMPSLTTLSISRSETPIDLGRLLQDAPSLEELSVTNGRLNNKARLGIAMGTLGPRLQKIFSNLEHEANGILCMVESRQQNVKMGLLADTHVSLLKYVSVKCRKVIDGALPALQTRIHKLQKAGVDVQVFSM</sequence>
<dbReference type="EMBL" id="KZ301972">
    <property type="protein sequence ID" value="PFH53686.1"/>
    <property type="molecule type" value="Genomic_DNA"/>
</dbReference>
<evidence type="ECO:0000313" key="1">
    <source>
        <dbReference type="EMBL" id="PFH53686.1"/>
    </source>
</evidence>
<gene>
    <name evidence="1" type="ORF">AMATHDRAFT_923</name>
</gene>
<dbReference type="Gene3D" id="3.80.10.10">
    <property type="entry name" value="Ribonuclease Inhibitor"/>
    <property type="match status" value="1"/>
</dbReference>
<evidence type="ECO:0008006" key="3">
    <source>
        <dbReference type="Google" id="ProtNLM"/>
    </source>
</evidence>
<reference evidence="1 2" key="1">
    <citation type="submission" date="2014-02" db="EMBL/GenBank/DDBJ databases">
        <title>Transposable element dynamics among asymbiotic and ectomycorrhizal Amanita fungi.</title>
        <authorList>
            <consortium name="DOE Joint Genome Institute"/>
            <person name="Hess J."/>
            <person name="Skrede I."/>
            <person name="Wolfe B."/>
            <person name="LaButti K."/>
            <person name="Ohm R.A."/>
            <person name="Grigoriev I.V."/>
            <person name="Pringle A."/>
        </authorList>
    </citation>
    <scope>NUCLEOTIDE SEQUENCE [LARGE SCALE GENOMIC DNA]</scope>
    <source>
        <strain evidence="1 2">SKay4041</strain>
    </source>
</reference>
<proteinExistence type="predicted"/>
<dbReference type="AlphaFoldDB" id="A0A2A9NZU7"/>
<dbReference type="InterPro" id="IPR032675">
    <property type="entry name" value="LRR_dom_sf"/>
</dbReference>
<dbReference type="Proteomes" id="UP000242287">
    <property type="component" value="Unassembled WGS sequence"/>
</dbReference>
<dbReference type="OrthoDB" id="2905791at2759"/>